<proteinExistence type="evidence at transcript level"/>
<evidence type="ECO:0000256" key="1">
    <source>
        <dbReference type="SAM" id="Phobius"/>
    </source>
</evidence>
<sequence length="136" mass="15308">MPQLSDGKMALEVKRMTLLVHCICIVFFFLLLPASTCAQHQAGGFLFVCFVFLLNSLSLGPIYSRRRCRRAALTSCASGGPLYTNRCTLLPFVLVELCTNLKVLFCNHTAFCCLCTFPFTDTFWNPCNWLAYTRAT</sequence>
<organism evidence="2">
    <name type="scientific">Desmodus rotundus</name>
    <name type="common">Vampire bat</name>
    <dbReference type="NCBI Taxonomy" id="9430"/>
    <lineage>
        <taxon>Eukaryota</taxon>
        <taxon>Metazoa</taxon>
        <taxon>Chordata</taxon>
        <taxon>Craniata</taxon>
        <taxon>Vertebrata</taxon>
        <taxon>Euteleostomi</taxon>
        <taxon>Mammalia</taxon>
        <taxon>Eutheria</taxon>
        <taxon>Laurasiatheria</taxon>
        <taxon>Chiroptera</taxon>
        <taxon>Yangochiroptera</taxon>
        <taxon>Phyllostomidae</taxon>
        <taxon>Desmodontinae</taxon>
        <taxon>Desmodus</taxon>
    </lineage>
</organism>
<name>K9IGC0_DESRO</name>
<keyword evidence="1" id="KW-0812">Transmembrane</keyword>
<feature type="transmembrane region" description="Helical" evidence="1">
    <location>
        <begin position="42"/>
        <end position="63"/>
    </location>
</feature>
<reference evidence="2" key="1">
    <citation type="submission" date="2012-11" db="EMBL/GenBank/DDBJ databases">
        <title>The Vampirome: Transcriptome and Proteome Analysis of the Submandibular and Accessory Glands of the Vampire Bat and Vector of Human Rabies, Desmodus rotundus.</title>
        <authorList>
            <person name="Francischetti I.M.B."/>
            <person name="Assumpcao T.C.F."/>
            <person name="Ma D."/>
            <person name="Vicente E.C."/>
            <person name="Ribeiro J.M.C."/>
        </authorList>
    </citation>
    <scope>NUCLEOTIDE SEQUENCE</scope>
    <source>
        <tissue evidence="2">Salivary gland</tissue>
    </source>
</reference>
<feature type="transmembrane region" description="Helical" evidence="1">
    <location>
        <begin position="18"/>
        <end position="36"/>
    </location>
</feature>
<evidence type="ECO:0000313" key="2">
    <source>
        <dbReference type="EMBL" id="JAA45073.1"/>
    </source>
</evidence>
<dbReference type="EMBL" id="GABZ01008452">
    <property type="protein sequence ID" value="JAA45073.1"/>
    <property type="molecule type" value="mRNA"/>
</dbReference>
<keyword evidence="1" id="KW-1133">Transmembrane helix</keyword>
<dbReference type="AlphaFoldDB" id="K9IGC0"/>
<accession>K9IGC0</accession>
<keyword evidence="1" id="KW-0472">Membrane</keyword>
<protein>
    <submittedName>
        <fullName evidence="2">Uncharacterized protein</fullName>
    </submittedName>
</protein>